<dbReference type="EMBL" id="FOGN01000002">
    <property type="protein sequence ID" value="SER90054.1"/>
    <property type="molecule type" value="Genomic_DNA"/>
</dbReference>
<dbReference type="GO" id="GO:0005524">
    <property type="term" value="F:ATP binding"/>
    <property type="evidence" value="ECO:0007669"/>
    <property type="project" value="UniProtKB-KW"/>
</dbReference>
<dbReference type="RefSeq" id="WP_036991459.1">
    <property type="nucleotide sequence ID" value="NZ_FOGN01000002.1"/>
</dbReference>
<reference evidence="10 11" key="1">
    <citation type="submission" date="2016-10" db="EMBL/GenBank/DDBJ databases">
        <authorList>
            <person name="de Groot N.N."/>
        </authorList>
    </citation>
    <scope>NUCLEOTIDE SEQUENCE [LARGE SCALE GENOMIC DNA]</scope>
    <source>
        <strain evidence="9 10">CGMCC 1.9095</strain>
        <strain evidence="8 11">DSM 22558</strain>
    </source>
</reference>
<evidence type="ECO:0000259" key="7">
    <source>
        <dbReference type="PROSITE" id="PS50893"/>
    </source>
</evidence>
<evidence type="ECO:0000256" key="5">
    <source>
        <dbReference type="ARBA" id="ARBA00022967"/>
    </source>
</evidence>
<dbReference type="Proteomes" id="UP000186599">
    <property type="component" value="Unassembled WGS sequence"/>
</dbReference>
<comment type="similarity">
    <text evidence="1">Belongs to the ABC transporter superfamily.</text>
</comment>
<dbReference type="EMBL" id="FOUA01000002">
    <property type="protein sequence ID" value="SFL91222.1"/>
    <property type="molecule type" value="Genomic_DNA"/>
</dbReference>
<protein>
    <submittedName>
        <fullName evidence="9">Iron complex transport system ATP-binding protein</fullName>
    </submittedName>
</protein>
<proteinExistence type="inferred from homology"/>
<gene>
    <name evidence="9" type="ORF">SAMN04487855_1568</name>
    <name evidence="8" type="ORF">SAMN05216589_1745</name>
</gene>
<dbReference type="CDD" id="cd03214">
    <property type="entry name" value="ABC_Iron-Siderophores_B12_Hemin"/>
    <property type="match status" value="1"/>
</dbReference>
<keyword evidence="2" id="KW-0813">Transport</keyword>
<dbReference type="OrthoDB" id="5292475at2"/>
<keyword evidence="10" id="KW-1185">Reference proteome</keyword>
<dbReference type="NCBIfam" id="NF010068">
    <property type="entry name" value="PRK13548.1"/>
    <property type="match status" value="1"/>
</dbReference>
<evidence type="ECO:0000256" key="4">
    <source>
        <dbReference type="ARBA" id="ARBA00022840"/>
    </source>
</evidence>
<dbReference type="InterPro" id="IPR003593">
    <property type="entry name" value="AAA+_ATPase"/>
</dbReference>
<comment type="function">
    <text evidence="6">Part of the ABC transporter complex HmuTUV involved in hemin import. Responsible for energy coupling to the transport system.</text>
</comment>
<dbReference type="PANTHER" id="PTHR42794:SF1">
    <property type="entry name" value="HEMIN IMPORT ATP-BINDING PROTEIN HMUV"/>
    <property type="match status" value="1"/>
</dbReference>
<dbReference type="SUPFAM" id="SSF52540">
    <property type="entry name" value="P-loop containing nucleoside triphosphate hydrolases"/>
    <property type="match status" value="1"/>
</dbReference>
<evidence type="ECO:0000313" key="11">
    <source>
        <dbReference type="Proteomes" id="UP000186904"/>
    </source>
</evidence>
<evidence type="ECO:0000256" key="2">
    <source>
        <dbReference type="ARBA" id="ARBA00022448"/>
    </source>
</evidence>
<sequence>MLQAQQVSVARGGRCVLGDVNLALQPGQVLGVLGPNGAGKSSLLGVLNGELAASSGQVLLDTQPLASWQGRRRAQRLAVLPQSSSLSFAFSVEQVVRMGRMPHDTGMAMDEDIVNEVLRAVDAGHLAGRSYLQLSGGERQRVHLARVLAQLWPGADGQVLLLDEPTSMLDPLHQLSVLDAVRRFADHGASVLIILHDLNLAARYCDQLLLLGDGSVQACGTPEQVLQPAHLHRVFGIEVLVQRHPERGHPLIIAR</sequence>
<evidence type="ECO:0000313" key="10">
    <source>
        <dbReference type="Proteomes" id="UP000186599"/>
    </source>
</evidence>
<dbReference type="SMART" id="SM00382">
    <property type="entry name" value="AAA"/>
    <property type="match status" value="1"/>
</dbReference>
<keyword evidence="3" id="KW-0547">Nucleotide-binding</keyword>
<evidence type="ECO:0000256" key="3">
    <source>
        <dbReference type="ARBA" id="ARBA00022741"/>
    </source>
</evidence>
<evidence type="ECO:0000313" key="9">
    <source>
        <dbReference type="EMBL" id="SFL91222.1"/>
    </source>
</evidence>
<dbReference type="InterPro" id="IPR003439">
    <property type="entry name" value="ABC_transporter-like_ATP-bd"/>
</dbReference>
<keyword evidence="4 9" id="KW-0067">ATP-binding</keyword>
<dbReference type="PANTHER" id="PTHR42794">
    <property type="entry name" value="HEMIN IMPORT ATP-BINDING PROTEIN HMUV"/>
    <property type="match status" value="1"/>
</dbReference>
<dbReference type="AlphaFoldDB" id="A0A031MD81"/>
<feature type="domain" description="ABC transporter" evidence="7">
    <location>
        <begin position="2"/>
        <end position="238"/>
    </location>
</feature>
<keyword evidence="5" id="KW-1278">Translocase</keyword>
<dbReference type="InterPro" id="IPR027417">
    <property type="entry name" value="P-loop_NTPase"/>
</dbReference>
<dbReference type="Gene3D" id="3.40.50.300">
    <property type="entry name" value="P-loop containing nucleotide triphosphate hydrolases"/>
    <property type="match status" value="1"/>
</dbReference>
<dbReference type="STRING" id="653930.SAMN05216589_1745"/>
<evidence type="ECO:0000256" key="1">
    <source>
        <dbReference type="ARBA" id="ARBA00005417"/>
    </source>
</evidence>
<accession>A0A031MD81</accession>
<dbReference type="Proteomes" id="UP000186904">
    <property type="component" value="Unassembled WGS sequence"/>
</dbReference>
<evidence type="ECO:0000313" key="8">
    <source>
        <dbReference type="EMBL" id="SER90054.1"/>
    </source>
</evidence>
<name>A0A031MD81_9GAMM</name>
<dbReference type="PROSITE" id="PS50893">
    <property type="entry name" value="ABC_TRANSPORTER_2"/>
    <property type="match status" value="1"/>
</dbReference>
<organism evidence="9 10">
    <name type="scientific">Halopseudomonas bauzanensis</name>
    <dbReference type="NCBI Taxonomy" id="653930"/>
    <lineage>
        <taxon>Bacteria</taxon>
        <taxon>Pseudomonadati</taxon>
        <taxon>Pseudomonadota</taxon>
        <taxon>Gammaproteobacteria</taxon>
        <taxon>Pseudomonadales</taxon>
        <taxon>Pseudomonadaceae</taxon>
        <taxon>Halopseudomonas</taxon>
    </lineage>
</organism>
<dbReference type="FunFam" id="3.40.50.300:FF:000134">
    <property type="entry name" value="Iron-enterobactin ABC transporter ATP-binding protein"/>
    <property type="match status" value="1"/>
</dbReference>
<dbReference type="GO" id="GO:0016887">
    <property type="term" value="F:ATP hydrolysis activity"/>
    <property type="evidence" value="ECO:0007669"/>
    <property type="project" value="InterPro"/>
</dbReference>
<dbReference type="Pfam" id="PF00005">
    <property type="entry name" value="ABC_tran"/>
    <property type="match status" value="1"/>
</dbReference>
<evidence type="ECO:0000256" key="6">
    <source>
        <dbReference type="ARBA" id="ARBA00037066"/>
    </source>
</evidence>